<sequence length="465" mass="46506">MSDRSRMLRGGARAATGLVVVGVCASAVLLLGQVELPGVEREPVAVTVDSAQNTARNLVCAGPFAELGADPARPGVAVPTGSPGVVISGEPAETRGLERAEGGESPPLVLSAPVEELIGAAQIQAVSTEGLSGAAASACAEPLNEQWLLGGSTALGVSTTLSLGNPGSVPATVQISVYDEAGPVDAVQTAGVLVAAGAEQTVSLNGYAPERERLAVRVISTGAPVTASLGVGQTSGISPFAVSSVTRQLEPETQLVLPGVANRSDHGHGPSDSGEGDDFPVVVRALAPAGEEGAARVRAVDADGRSVDLGEIALADSAVGELVVPHWPEEAEAVIVEADAPVVAAALGSATDEDGHDYEWFAPAPTTTADLPVAVPVVGGGQLVVVNPGSEEAELVIESADGSGKPREQKLPAGAAAVVRAPAEARLTSSVPVHAGVRYVSGGTIAGYPILAPDPRDGEITVYTR</sequence>
<keyword evidence="1" id="KW-1133">Transmembrane helix</keyword>
<feature type="transmembrane region" description="Helical" evidence="1">
    <location>
        <begin position="12"/>
        <end position="32"/>
    </location>
</feature>
<dbReference type="RefSeq" id="WP_017883552.1">
    <property type="nucleotide sequence ID" value="NZ_CP035037.1"/>
</dbReference>
<organism evidence="2 3">
    <name type="scientific">Leucobacter muris</name>
    <dbReference type="NCBI Taxonomy" id="1935379"/>
    <lineage>
        <taxon>Bacteria</taxon>
        <taxon>Bacillati</taxon>
        <taxon>Actinomycetota</taxon>
        <taxon>Actinomycetes</taxon>
        <taxon>Micrococcales</taxon>
        <taxon>Microbacteriaceae</taxon>
        <taxon>Leucobacter</taxon>
    </lineage>
</organism>
<evidence type="ECO:0008006" key="4">
    <source>
        <dbReference type="Google" id="ProtNLM"/>
    </source>
</evidence>
<evidence type="ECO:0000313" key="3">
    <source>
        <dbReference type="Proteomes" id="UP000285768"/>
    </source>
</evidence>
<reference evidence="2 3" key="1">
    <citation type="submission" date="2019-01" db="EMBL/GenBank/DDBJ databases">
        <title>Leucobacter muris sp. nov. isolated from the nose of a laboratory mouse.</title>
        <authorList>
            <person name="Benga L."/>
            <person name="Sproeer C."/>
            <person name="Schumann P."/>
            <person name="Verbarg S."/>
            <person name="Bunk B."/>
            <person name="Engelhardt E."/>
            <person name="Benten P.M."/>
            <person name="Sager M."/>
        </authorList>
    </citation>
    <scope>NUCLEOTIDE SEQUENCE [LARGE SCALE GENOMIC DNA]</scope>
    <source>
        <strain evidence="2 3">DSM 101948</strain>
    </source>
</reference>
<gene>
    <name evidence="2" type="ORF">Leucomu_11550</name>
</gene>
<dbReference type="EMBL" id="CP035037">
    <property type="protein sequence ID" value="QAB18464.1"/>
    <property type="molecule type" value="Genomic_DNA"/>
</dbReference>
<name>A0ABX5QH96_9MICO</name>
<dbReference type="Proteomes" id="UP000285768">
    <property type="component" value="Chromosome"/>
</dbReference>
<keyword evidence="1" id="KW-0812">Transmembrane</keyword>
<keyword evidence="3" id="KW-1185">Reference proteome</keyword>
<evidence type="ECO:0000256" key="1">
    <source>
        <dbReference type="SAM" id="Phobius"/>
    </source>
</evidence>
<protein>
    <recommendedName>
        <fullName evidence="4">Large extracellular alpha-helical protein</fullName>
    </recommendedName>
</protein>
<accession>A0ABX5QH96</accession>
<dbReference type="InterPro" id="IPR043777">
    <property type="entry name" value="DUF5719"/>
</dbReference>
<keyword evidence="1" id="KW-0472">Membrane</keyword>
<dbReference type="Pfam" id="PF18986">
    <property type="entry name" value="DUF5719"/>
    <property type="match status" value="1"/>
</dbReference>
<proteinExistence type="predicted"/>
<evidence type="ECO:0000313" key="2">
    <source>
        <dbReference type="EMBL" id="QAB18464.1"/>
    </source>
</evidence>